<reference evidence="1" key="1">
    <citation type="submission" date="2020-08" db="EMBL/GenBank/DDBJ databases">
        <title>Multicomponent nature underlies the extraordinary mechanical properties of spider dragline silk.</title>
        <authorList>
            <person name="Kono N."/>
            <person name="Nakamura H."/>
            <person name="Mori M."/>
            <person name="Yoshida Y."/>
            <person name="Ohtoshi R."/>
            <person name="Malay A.D."/>
            <person name="Moran D.A.P."/>
            <person name="Tomita M."/>
            <person name="Numata K."/>
            <person name="Arakawa K."/>
        </authorList>
    </citation>
    <scope>NUCLEOTIDE SEQUENCE</scope>
</reference>
<organism evidence="1 2">
    <name type="scientific">Trichonephila inaurata madagascariensis</name>
    <dbReference type="NCBI Taxonomy" id="2747483"/>
    <lineage>
        <taxon>Eukaryota</taxon>
        <taxon>Metazoa</taxon>
        <taxon>Ecdysozoa</taxon>
        <taxon>Arthropoda</taxon>
        <taxon>Chelicerata</taxon>
        <taxon>Arachnida</taxon>
        <taxon>Araneae</taxon>
        <taxon>Araneomorphae</taxon>
        <taxon>Entelegynae</taxon>
        <taxon>Araneoidea</taxon>
        <taxon>Nephilidae</taxon>
        <taxon>Trichonephila</taxon>
        <taxon>Trichonephila inaurata</taxon>
    </lineage>
</organism>
<keyword evidence="2" id="KW-1185">Reference proteome</keyword>
<name>A0A8X6XS59_9ARAC</name>
<dbReference type="Proteomes" id="UP000886998">
    <property type="component" value="Unassembled WGS sequence"/>
</dbReference>
<evidence type="ECO:0000313" key="1">
    <source>
        <dbReference type="EMBL" id="GFY57792.1"/>
    </source>
</evidence>
<evidence type="ECO:0000313" key="2">
    <source>
        <dbReference type="Proteomes" id="UP000886998"/>
    </source>
</evidence>
<sequence>MLRCCRWYLVSRHQLDTEMKFAVTRDLVQNCLRFMEFRLLLGQSLSFPTKLCWRMLFSIPPADQLHVTRLLC</sequence>
<proteinExistence type="predicted"/>
<dbReference type="EMBL" id="BMAV01011741">
    <property type="protein sequence ID" value="GFY57792.1"/>
    <property type="molecule type" value="Genomic_DNA"/>
</dbReference>
<accession>A0A8X6XS59</accession>
<dbReference type="AlphaFoldDB" id="A0A8X6XS59"/>
<gene>
    <name evidence="1" type="ORF">TNIN_72421</name>
</gene>
<protein>
    <submittedName>
        <fullName evidence="1">Uncharacterized protein</fullName>
    </submittedName>
</protein>
<comment type="caution">
    <text evidence="1">The sequence shown here is derived from an EMBL/GenBank/DDBJ whole genome shotgun (WGS) entry which is preliminary data.</text>
</comment>